<keyword evidence="3" id="KW-1185">Reference proteome</keyword>
<comment type="caution">
    <text evidence="2">The sequence shown here is derived from an EMBL/GenBank/DDBJ whole genome shotgun (WGS) entry which is preliminary data.</text>
</comment>
<evidence type="ECO:0000256" key="1">
    <source>
        <dbReference type="SAM" id="MobiDB-lite"/>
    </source>
</evidence>
<reference evidence="2 3" key="1">
    <citation type="submission" date="2015-07" db="EMBL/GenBank/DDBJ databases">
        <title>Whole genome sequence of Herpetosiphon geysericola DSM 7119.</title>
        <authorList>
            <person name="Hemp J."/>
            <person name="Ward L.M."/>
            <person name="Pace L.A."/>
            <person name="Fischer W.W."/>
        </authorList>
    </citation>
    <scope>NUCLEOTIDE SEQUENCE [LARGE SCALE GENOMIC DNA]</scope>
    <source>
        <strain evidence="2 3">DSM 7119</strain>
    </source>
</reference>
<feature type="region of interest" description="Disordered" evidence="1">
    <location>
        <begin position="374"/>
        <end position="397"/>
    </location>
</feature>
<evidence type="ECO:0000313" key="2">
    <source>
        <dbReference type="EMBL" id="KPL90542.1"/>
    </source>
</evidence>
<proteinExistence type="predicted"/>
<evidence type="ECO:0008006" key="4">
    <source>
        <dbReference type="Google" id="ProtNLM"/>
    </source>
</evidence>
<organism evidence="2 3">
    <name type="scientific">Herpetosiphon geysericola</name>
    <dbReference type="NCBI Taxonomy" id="70996"/>
    <lineage>
        <taxon>Bacteria</taxon>
        <taxon>Bacillati</taxon>
        <taxon>Chloroflexota</taxon>
        <taxon>Chloroflexia</taxon>
        <taxon>Herpetosiphonales</taxon>
        <taxon>Herpetosiphonaceae</taxon>
        <taxon>Herpetosiphon</taxon>
    </lineage>
</organism>
<name>A0A0P6YJ06_9CHLR</name>
<dbReference type="AlphaFoldDB" id="A0A0P6YJ06"/>
<dbReference type="Proteomes" id="UP000050277">
    <property type="component" value="Unassembled WGS sequence"/>
</dbReference>
<feature type="region of interest" description="Disordered" evidence="1">
    <location>
        <begin position="336"/>
        <end position="356"/>
    </location>
</feature>
<protein>
    <recommendedName>
        <fullName evidence="4">DUF697 domain-containing protein</fullName>
    </recommendedName>
</protein>
<accession>A0A0P6YJ06</accession>
<dbReference type="EMBL" id="LGKP01000011">
    <property type="protein sequence ID" value="KPL90542.1"/>
    <property type="molecule type" value="Genomic_DNA"/>
</dbReference>
<sequence>MHTFICRGGCVSRFSDVTNIWSTIKEIDVRDIRDQADLPCRIALLGHATFGRDLIMRLLTLGAQRFPARTPQVSIIDLPLGREQAVDLNRVDLVLLTLDSSQALSYDEFLAYEKLAILPIPLLIAVWGTDLPKSSESTQQADLQASPAVLLDPQADPASQRKALAKAVLELLPESLHIAAARRYPGLRSEVTNSLLSSVALSNATFAFTSGLPEMIPVLNLPLNAADMLVLTKNQALLAYRVALAMGAEGDFSAMIRELLPVVGGGFLWRQLARQLVGLIPGIGLLPKVAVAYAGTFVTGIAAWRWYERGELISKAELQSLVKTALEEGRQRAKALIGNRKSADSDGTPATKPRLRQRLGSLLNPKNWFKAIRGRFKRKPKQVHQPAESNDQSNSAA</sequence>
<feature type="compositionally biased region" description="Polar residues" evidence="1">
    <location>
        <begin position="387"/>
        <end position="397"/>
    </location>
</feature>
<gene>
    <name evidence="2" type="ORF">SE18_05480</name>
</gene>
<evidence type="ECO:0000313" key="3">
    <source>
        <dbReference type="Proteomes" id="UP000050277"/>
    </source>
</evidence>
<dbReference type="STRING" id="70996.SE18_05480"/>